<gene>
    <name evidence="2" type="ORF">ACFQBQ_18060</name>
</gene>
<accession>A0ABW1ZD94</accession>
<dbReference type="RefSeq" id="WP_263370665.1">
    <property type="nucleotide sequence ID" value="NZ_JAGSYD010000002.1"/>
</dbReference>
<organism evidence="2 3">
    <name type="scientific">Granulicella cerasi</name>
    <dbReference type="NCBI Taxonomy" id="741063"/>
    <lineage>
        <taxon>Bacteria</taxon>
        <taxon>Pseudomonadati</taxon>
        <taxon>Acidobacteriota</taxon>
        <taxon>Terriglobia</taxon>
        <taxon>Terriglobales</taxon>
        <taxon>Acidobacteriaceae</taxon>
        <taxon>Granulicella</taxon>
    </lineage>
</organism>
<proteinExistence type="predicted"/>
<dbReference type="EMBL" id="JBHSWI010000001">
    <property type="protein sequence ID" value="MFC6647440.1"/>
    <property type="molecule type" value="Genomic_DNA"/>
</dbReference>
<evidence type="ECO:0000313" key="3">
    <source>
        <dbReference type="Proteomes" id="UP001596391"/>
    </source>
</evidence>
<feature type="chain" id="PRO_5046753750" evidence="1">
    <location>
        <begin position="22"/>
        <end position="123"/>
    </location>
</feature>
<feature type="signal peptide" evidence="1">
    <location>
        <begin position="1"/>
        <end position="21"/>
    </location>
</feature>
<evidence type="ECO:0000313" key="2">
    <source>
        <dbReference type="EMBL" id="MFC6647440.1"/>
    </source>
</evidence>
<evidence type="ECO:0000256" key="1">
    <source>
        <dbReference type="SAM" id="SignalP"/>
    </source>
</evidence>
<keyword evidence="3" id="KW-1185">Reference proteome</keyword>
<reference evidence="3" key="1">
    <citation type="journal article" date="2019" name="Int. J. Syst. Evol. Microbiol.">
        <title>The Global Catalogue of Microorganisms (GCM) 10K type strain sequencing project: providing services to taxonomists for standard genome sequencing and annotation.</title>
        <authorList>
            <consortium name="The Broad Institute Genomics Platform"/>
            <consortium name="The Broad Institute Genome Sequencing Center for Infectious Disease"/>
            <person name="Wu L."/>
            <person name="Ma J."/>
        </authorList>
    </citation>
    <scope>NUCLEOTIDE SEQUENCE [LARGE SCALE GENOMIC DNA]</scope>
    <source>
        <strain evidence="3">CGMCC 1.16026</strain>
    </source>
</reference>
<protein>
    <submittedName>
        <fullName evidence="2">Uncharacterized protein</fullName>
    </submittedName>
</protein>
<name>A0ABW1ZD94_9BACT</name>
<sequence length="123" mass="13480">MNRWAYRIVGVCALQAGLLHAADKLDPAKYTVHVHVSAAQYSVHDAMSQVLSVVIDGKHYELAGGTSSAKLYSGSGNGLLNPGDYVARLTRDEHKTPYESLQMYELLFPDGKVRTFTVILQGE</sequence>
<keyword evidence="1" id="KW-0732">Signal</keyword>
<comment type="caution">
    <text evidence="2">The sequence shown here is derived from an EMBL/GenBank/DDBJ whole genome shotgun (WGS) entry which is preliminary data.</text>
</comment>
<dbReference type="Proteomes" id="UP001596391">
    <property type="component" value="Unassembled WGS sequence"/>
</dbReference>